<organism evidence="1 2">
    <name type="scientific">Opisthorchis viverrini</name>
    <name type="common">Southeast Asian liver fluke</name>
    <dbReference type="NCBI Taxonomy" id="6198"/>
    <lineage>
        <taxon>Eukaryota</taxon>
        <taxon>Metazoa</taxon>
        <taxon>Spiralia</taxon>
        <taxon>Lophotrochozoa</taxon>
        <taxon>Platyhelminthes</taxon>
        <taxon>Trematoda</taxon>
        <taxon>Digenea</taxon>
        <taxon>Opisthorchiida</taxon>
        <taxon>Opisthorchiata</taxon>
        <taxon>Opisthorchiidae</taxon>
        <taxon>Opisthorchis</taxon>
    </lineage>
</organism>
<keyword evidence="2" id="KW-1185">Reference proteome</keyword>
<gene>
    <name evidence="1" type="ORF">T265_02992</name>
</gene>
<dbReference type="GeneID" id="20317180"/>
<sequence>MGSLWPSEETLQEIVANRYQQHLYNQDTRFGPVPAICAAKRCISTGSLGVRLTTEFRVGDRASGDLERARLSAILSSGLLDLSRFGEDKGGLNAVEAAAAADARCLHKSKATLASKLMSGLPPGCTVGSSSSIRVNLTYVINNDASLPYNHELFESLIVKKRMGMDFELQSFRGARTSEHSFRQSG</sequence>
<dbReference type="KEGG" id="ovi:T265_02992"/>
<reference evidence="1 2" key="1">
    <citation type="submission" date="2013-11" db="EMBL/GenBank/DDBJ databases">
        <title>Opisthorchis viverrini - life in the bile duct.</title>
        <authorList>
            <person name="Young N.D."/>
            <person name="Nagarajan N."/>
            <person name="Lin S.J."/>
            <person name="Korhonen P.K."/>
            <person name="Jex A.R."/>
            <person name="Hall R.S."/>
            <person name="Safavi-Hemami H."/>
            <person name="Kaewkong W."/>
            <person name="Bertrand D."/>
            <person name="Gao S."/>
            <person name="Seet Q."/>
            <person name="Wongkham S."/>
            <person name="Teh B.T."/>
            <person name="Wongkham C."/>
            <person name="Intapan P.M."/>
            <person name="Maleewong W."/>
            <person name="Yang X."/>
            <person name="Hu M."/>
            <person name="Wang Z."/>
            <person name="Hofmann A."/>
            <person name="Sternberg P.W."/>
            <person name="Tan P."/>
            <person name="Wang J."/>
            <person name="Gasser R.B."/>
        </authorList>
    </citation>
    <scope>NUCLEOTIDE SEQUENCE [LARGE SCALE GENOMIC DNA]</scope>
</reference>
<protein>
    <submittedName>
        <fullName evidence="1">Uncharacterized protein</fullName>
    </submittedName>
</protein>
<accession>A0A074ZTA2</accession>
<dbReference type="CTD" id="20317180"/>
<dbReference type="EMBL" id="KL596658">
    <property type="protein sequence ID" value="KER30643.1"/>
    <property type="molecule type" value="Genomic_DNA"/>
</dbReference>
<dbReference type="RefSeq" id="XP_009165635.1">
    <property type="nucleotide sequence ID" value="XM_009167371.1"/>
</dbReference>
<evidence type="ECO:0000313" key="1">
    <source>
        <dbReference type="EMBL" id="KER30643.1"/>
    </source>
</evidence>
<proteinExistence type="predicted"/>
<evidence type="ECO:0000313" key="2">
    <source>
        <dbReference type="Proteomes" id="UP000054324"/>
    </source>
</evidence>
<dbReference type="Proteomes" id="UP000054324">
    <property type="component" value="Unassembled WGS sequence"/>
</dbReference>
<name>A0A074ZTA2_OPIVI</name>
<dbReference type="AlphaFoldDB" id="A0A074ZTA2"/>